<dbReference type="InterPro" id="IPR050539">
    <property type="entry name" value="ThrE_Dicarb/AminoAcid_Exp"/>
</dbReference>
<evidence type="ECO:0000256" key="1">
    <source>
        <dbReference type="ARBA" id="ARBA00004651"/>
    </source>
</evidence>
<evidence type="ECO:0000259" key="8">
    <source>
        <dbReference type="Pfam" id="PF06738"/>
    </source>
</evidence>
<proteinExistence type="inferred from homology"/>
<feature type="transmembrane region" description="Helical" evidence="7">
    <location>
        <begin position="185"/>
        <end position="205"/>
    </location>
</feature>
<comment type="caution">
    <text evidence="9">The sequence shown here is derived from an EMBL/GenBank/DDBJ whole genome shotgun (WGS) entry which is preliminary data.</text>
</comment>
<evidence type="ECO:0000256" key="7">
    <source>
        <dbReference type="SAM" id="Phobius"/>
    </source>
</evidence>
<evidence type="ECO:0000256" key="6">
    <source>
        <dbReference type="ARBA" id="ARBA00034125"/>
    </source>
</evidence>
<dbReference type="PANTHER" id="PTHR34390:SF2">
    <property type="entry name" value="SUCCINATE TRANSPORTER SUBUNIT YJJP-RELATED"/>
    <property type="match status" value="1"/>
</dbReference>
<evidence type="ECO:0000256" key="3">
    <source>
        <dbReference type="ARBA" id="ARBA00022692"/>
    </source>
</evidence>
<dbReference type="InterPro" id="IPR010619">
    <property type="entry name" value="ThrE-like_N"/>
</dbReference>
<protein>
    <recommendedName>
        <fullName evidence="8">Threonine/serine exporter-like N-terminal domain-containing protein</fullName>
    </recommendedName>
</protein>
<reference evidence="9 10" key="1">
    <citation type="submission" date="2016-11" db="EMBL/GenBank/DDBJ databases">
        <title>Description of two novel members of the family Erysipelotrichaceae: Ileibacterium lipovorans gen. nov., sp. nov. and Dubosiella newyorkensis, gen. nov., sp. nov.</title>
        <authorList>
            <person name="Cox L.M."/>
            <person name="Sohn J."/>
            <person name="Tyrrell K.L."/>
            <person name="Citron D.M."/>
            <person name="Lawson P.A."/>
            <person name="Patel N.B."/>
            <person name="Iizumi T."/>
            <person name="Perez-Perez G.I."/>
            <person name="Goldstein E.J."/>
            <person name="Blaser M.J."/>
        </authorList>
    </citation>
    <scope>NUCLEOTIDE SEQUENCE [LARGE SCALE GENOMIC DNA]</scope>
    <source>
        <strain evidence="9 10">NYU-BL-K8</strain>
    </source>
</reference>
<name>A0A1Q9YKT6_9FIRM</name>
<organism evidence="9 10">
    <name type="scientific">Faecalibaculum rodentium</name>
    <dbReference type="NCBI Taxonomy" id="1702221"/>
    <lineage>
        <taxon>Bacteria</taxon>
        <taxon>Bacillati</taxon>
        <taxon>Bacillota</taxon>
        <taxon>Erysipelotrichia</taxon>
        <taxon>Erysipelotrichales</taxon>
        <taxon>Erysipelotrichaceae</taxon>
        <taxon>Faecalibaculum</taxon>
    </lineage>
</organism>
<feature type="domain" description="Threonine/serine exporter-like N-terminal" evidence="8">
    <location>
        <begin position="12"/>
        <end position="241"/>
    </location>
</feature>
<comment type="similarity">
    <text evidence="6">Belongs to the ThrE exporter (TC 2.A.79) family.</text>
</comment>
<keyword evidence="3 7" id="KW-0812">Transmembrane</keyword>
<dbReference type="Pfam" id="PF06738">
    <property type="entry name" value="ThrE"/>
    <property type="match status" value="1"/>
</dbReference>
<keyword evidence="4 7" id="KW-1133">Transmembrane helix</keyword>
<dbReference type="GO" id="GO:0022857">
    <property type="term" value="F:transmembrane transporter activity"/>
    <property type="evidence" value="ECO:0007669"/>
    <property type="project" value="InterPro"/>
</dbReference>
<evidence type="ECO:0000256" key="2">
    <source>
        <dbReference type="ARBA" id="ARBA00022475"/>
    </source>
</evidence>
<keyword evidence="2" id="KW-1003">Cell membrane</keyword>
<feature type="transmembrane region" description="Helical" evidence="7">
    <location>
        <begin position="226"/>
        <end position="244"/>
    </location>
</feature>
<feature type="transmembrane region" description="Helical" evidence="7">
    <location>
        <begin position="161"/>
        <end position="179"/>
    </location>
</feature>
<dbReference type="GO" id="GO:0005886">
    <property type="term" value="C:plasma membrane"/>
    <property type="evidence" value="ECO:0007669"/>
    <property type="project" value="UniProtKB-SubCell"/>
</dbReference>
<dbReference type="AlphaFoldDB" id="A0A1Q9YKT6"/>
<dbReference type="EMBL" id="MPJZ01000050">
    <property type="protein sequence ID" value="OLU45432.1"/>
    <property type="molecule type" value="Genomic_DNA"/>
</dbReference>
<dbReference type="RefSeq" id="WP_075885177.1">
    <property type="nucleotide sequence ID" value="NZ_CAKOCV010000043.1"/>
</dbReference>
<accession>A0A1Q9YKT6</accession>
<sequence length="246" mass="27063">MPSYESSRLAAIVMRTGKLFLQYGGDVSSVADTMKQICNTQPWVRNPECIVTPTSLLFSFKAGDQIITRICEVPQSGNNLQVIEAIHLFSEKAGDQTMEQMERSLDRIAAIQPWPRWVRVLASGFCSLGFGLFFGDPMDIPVIFFLGLGAGWILTARAHRIFLLLAASFFITAVPSLLHRWGLPINTEICCVANVPLMVPGMLIFNAIRDTINDKYQAGLQRTAEACLIGVAIAAGTGIAMWMLHV</sequence>
<dbReference type="Proteomes" id="UP000186758">
    <property type="component" value="Unassembled WGS sequence"/>
</dbReference>
<evidence type="ECO:0000313" key="9">
    <source>
        <dbReference type="EMBL" id="OLU45432.1"/>
    </source>
</evidence>
<gene>
    <name evidence="9" type="ORF">BO223_04875</name>
</gene>
<keyword evidence="5 7" id="KW-0472">Membrane</keyword>
<comment type="subcellular location">
    <subcellularLocation>
        <location evidence="1">Cell membrane</location>
        <topology evidence="1">Multi-pass membrane protein</topology>
    </subcellularLocation>
</comment>
<dbReference type="GO" id="GO:0015744">
    <property type="term" value="P:succinate transport"/>
    <property type="evidence" value="ECO:0007669"/>
    <property type="project" value="TreeGrafter"/>
</dbReference>
<dbReference type="PANTHER" id="PTHR34390">
    <property type="entry name" value="UPF0442 PROTEIN YJJB-RELATED"/>
    <property type="match status" value="1"/>
</dbReference>
<evidence type="ECO:0000256" key="4">
    <source>
        <dbReference type="ARBA" id="ARBA00022989"/>
    </source>
</evidence>
<evidence type="ECO:0000313" key="10">
    <source>
        <dbReference type="Proteomes" id="UP000186758"/>
    </source>
</evidence>
<evidence type="ECO:0000256" key="5">
    <source>
        <dbReference type="ARBA" id="ARBA00023136"/>
    </source>
</evidence>
<feature type="transmembrane region" description="Helical" evidence="7">
    <location>
        <begin position="140"/>
        <end position="156"/>
    </location>
</feature>